<evidence type="ECO:0000256" key="1">
    <source>
        <dbReference type="SAM" id="MobiDB-lite"/>
    </source>
</evidence>
<evidence type="ECO:0000313" key="3">
    <source>
        <dbReference type="Proteomes" id="UP001305414"/>
    </source>
</evidence>
<sequence length="453" mass="50693">MSSSQIQLTASEKVREAFDLLSNKTSYEENIDYLKELNQEFKRLRRMAKEIKSSQTIAKAHNKKRIPKEYRIRGEYARSFYNALRYCWSCTDVEHSEHYMALALDWRGGHDMHVILQCTQGNSFSPDANALALSVRPQSLPPRGAAHTISRVNASLTLSDAHVQPLKRTRLGYEGWPKRPPSPPEYSFHSQSGSTEMAVGKIDQSQPSTILVEADYVESSQEPIDLRKSQNICGALLGLAESTTKLEGFLDTPDSIRHALTVRSAVYGAVSGCGLGVTQQLRLVLQLVKGHLQLHWTPWWRQYWSLSDLSYFTDSSTIGKEDLSDCLKSLHIGTRLDFEALNFDTSAFCLDPEVETALLTHGIRNLSLYCLGIALLQIGRWDPLVNVVDDVVAVRKLAARNGRLGPRYQALTQKCIECDFGEGSDLGNPQLQGTIYESVVCELESLIGVLEKI</sequence>
<dbReference type="PANTHER" id="PTHR35186:SF4">
    <property type="entry name" value="PRION-INHIBITION AND PROPAGATION HELO DOMAIN-CONTAINING PROTEIN"/>
    <property type="match status" value="1"/>
</dbReference>
<accession>A0AAN7UIK0</accession>
<reference evidence="2 3" key="1">
    <citation type="submission" date="2023-10" db="EMBL/GenBank/DDBJ databases">
        <title>Draft genome sequence of Xylaria bambusicola isolate GMP-LS, the root and basal stem rot pathogen of sugarcane in Indonesia.</title>
        <authorList>
            <person name="Selvaraj P."/>
            <person name="Muralishankar V."/>
            <person name="Muruganantham S."/>
            <person name="Sp S."/>
            <person name="Haryani S."/>
            <person name="Lau K.J.X."/>
            <person name="Naqvi N.I."/>
        </authorList>
    </citation>
    <scope>NUCLEOTIDE SEQUENCE [LARGE SCALE GENOMIC DNA]</scope>
    <source>
        <strain evidence="2">GMP-LS</strain>
    </source>
</reference>
<gene>
    <name evidence="2" type="ORF">RRF57_004932</name>
</gene>
<dbReference type="EMBL" id="JAWHQM010000011">
    <property type="protein sequence ID" value="KAK5629217.1"/>
    <property type="molecule type" value="Genomic_DNA"/>
</dbReference>
<dbReference type="PANTHER" id="PTHR35186">
    <property type="entry name" value="ANK_REP_REGION DOMAIN-CONTAINING PROTEIN"/>
    <property type="match status" value="1"/>
</dbReference>
<dbReference type="AlphaFoldDB" id="A0AAN7UIK0"/>
<proteinExistence type="predicted"/>
<protein>
    <submittedName>
        <fullName evidence="2">Uncharacterized protein</fullName>
    </submittedName>
</protein>
<name>A0AAN7UIK0_9PEZI</name>
<organism evidence="2 3">
    <name type="scientific">Xylaria bambusicola</name>
    <dbReference type="NCBI Taxonomy" id="326684"/>
    <lineage>
        <taxon>Eukaryota</taxon>
        <taxon>Fungi</taxon>
        <taxon>Dikarya</taxon>
        <taxon>Ascomycota</taxon>
        <taxon>Pezizomycotina</taxon>
        <taxon>Sordariomycetes</taxon>
        <taxon>Xylariomycetidae</taxon>
        <taxon>Xylariales</taxon>
        <taxon>Xylariaceae</taxon>
        <taxon>Xylaria</taxon>
    </lineage>
</organism>
<evidence type="ECO:0000313" key="2">
    <source>
        <dbReference type="EMBL" id="KAK5629217.1"/>
    </source>
</evidence>
<dbReference type="Proteomes" id="UP001305414">
    <property type="component" value="Unassembled WGS sequence"/>
</dbReference>
<feature type="region of interest" description="Disordered" evidence="1">
    <location>
        <begin position="172"/>
        <end position="191"/>
    </location>
</feature>
<comment type="caution">
    <text evidence="2">The sequence shown here is derived from an EMBL/GenBank/DDBJ whole genome shotgun (WGS) entry which is preliminary data.</text>
</comment>
<keyword evidence="3" id="KW-1185">Reference proteome</keyword>